<dbReference type="GO" id="GO:0016887">
    <property type="term" value="F:ATP hydrolysis activity"/>
    <property type="evidence" value="ECO:0007669"/>
    <property type="project" value="InterPro"/>
</dbReference>
<dbReference type="OrthoDB" id="9806285at2"/>
<dbReference type="STRING" id="137838.GCA_001458595_02618"/>
<accession>A0A2A7MI67</accession>
<comment type="similarity">
    <text evidence="2">Belongs to the ABC transporter superfamily.</text>
</comment>
<dbReference type="CDD" id="cd03257">
    <property type="entry name" value="ABC_NikE_OppD_transporters"/>
    <property type="match status" value="1"/>
</dbReference>
<dbReference type="EMBL" id="PDCJ01000001">
    <property type="protein sequence ID" value="PEG31227.1"/>
    <property type="molecule type" value="Genomic_DNA"/>
</dbReference>
<dbReference type="InterPro" id="IPR003439">
    <property type="entry name" value="ABC_transporter-like_ATP-bd"/>
</dbReference>
<dbReference type="GO" id="GO:0005886">
    <property type="term" value="C:plasma membrane"/>
    <property type="evidence" value="ECO:0007669"/>
    <property type="project" value="UniProtKB-SubCell"/>
</dbReference>
<evidence type="ECO:0000313" key="9">
    <source>
        <dbReference type="EMBL" id="PEG31227.1"/>
    </source>
</evidence>
<name>A0A2A7MI67_9CLOT</name>
<evidence type="ECO:0000256" key="6">
    <source>
        <dbReference type="ARBA" id="ARBA00022840"/>
    </source>
</evidence>
<dbReference type="PROSITE" id="PS50893">
    <property type="entry name" value="ABC_TRANSPORTER_2"/>
    <property type="match status" value="1"/>
</dbReference>
<evidence type="ECO:0000256" key="2">
    <source>
        <dbReference type="ARBA" id="ARBA00005417"/>
    </source>
</evidence>
<keyword evidence="7" id="KW-0472">Membrane</keyword>
<dbReference type="RefSeq" id="WP_058295386.1">
    <property type="nucleotide sequence ID" value="NZ_CAMRXG010000109.1"/>
</dbReference>
<dbReference type="SMART" id="SM00382">
    <property type="entry name" value="AAA"/>
    <property type="match status" value="1"/>
</dbReference>
<keyword evidence="6 9" id="KW-0067">ATP-binding</keyword>
<dbReference type="GO" id="GO:0005524">
    <property type="term" value="F:ATP binding"/>
    <property type="evidence" value="ECO:0007669"/>
    <property type="project" value="UniProtKB-KW"/>
</dbReference>
<dbReference type="InterPro" id="IPR050388">
    <property type="entry name" value="ABC_Ni/Peptide_Import"/>
</dbReference>
<evidence type="ECO:0000256" key="1">
    <source>
        <dbReference type="ARBA" id="ARBA00004202"/>
    </source>
</evidence>
<evidence type="ECO:0000256" key="7">
    <source>
        <dbReference type="ARBA" id="ARBA00023136"/>
    </source>
</evidence>
<keyword evidence="5" id="KW-0547">Nucleotide-binding</keyword>
<dbReference type="InterPro" id="IPR003593">
    <property type="entry name" value="AAA+_ATPase"/>
</dbReference>
<evidence type="ECO:0000259" key="8">
    <source>
        <dbReference type="PROSITE" id="PS50893"/>
    </source>
</evidence>
<gene>
    <name evidence="9" type="ORF">CQ394_05745</name>
</gene>
<dbReference type="InterPro" id="IPR027417">
    <property type="entry name" value="P-loop_NTPase"/>
</dbReference>
<evidence type="ECO:0000256" key="4">
    <source>
        <dbReference type="ARBA" id="ARBA00022475"/>
    </source>
</evidence>
<protein>
    <submittedName>
        <fullName evidence="9">ABC transporter ATP-binding protein</fullName>
    </submittedName>
</protein>
<organism evidence="9 10">
    <name type="scientific">Clostridium neonatale</name>
    <dbReference type="NCBI Taxonomy" id="137838"/>
    <lineage>
        <taxon>Bacteria</taxon>
        <taxon>Bacillati</taxon>
        <taxon>Bacillota</taxon>
        <taxon>Clostridia</taxon>
        <taxon>Eubacteriales</taxon>
        <taxon>Clostridiaceae</taxon>
        <taxon>Clostridium</taxon>
    </lineage>
</organism>
<comment type="caution">
    <text evidence="9">The sequence shown here is derived from an EMBL/GenBank/DDBJ whole genome shotgun (WGS) entry which is preliminary data.</text>
</comment>
<comment type="subcellular location">
    <subcellularLocation>
        <location evidence="1">Cell membrane</location>
        <topology evidence="1">Peripheral membrane protein</topology>
    </subcellularLocation>
</comment>
<dbReference type="GO" id="GO:0015833">
    <property type="term" value="P:peptide transport"/>
    <property type="evidence" value="ECO:0007669"/>
    <property type="project" value="InterPro"/>
</dbReference>
<dbReference type="NCBIfam" id="TIGR01727">
    <property type="entry name" value="oligo_HPY"/>
    <property type="match status" value="1"/>
</dbReference>
<proteinExistence type="inferred from homology"/>
<dbReference type="AlphaFoldDB" id="A0A2A7MI67"/>
<dbReference type="PANTHER" id="PTHR43297:SF2">
    <property type="entry name" value="DIPEPTIDE TRANSPORT ATP-BINDING PROTEIN DPPD"/>
    <property type="match status" value="1"/>
</dbReference>
<dbReference type="FunFam" id="3.40.50.300:FF:000016">
    <property type="entry name" value="Oligopeptide ABC transporter ATP-binding component"/>
    <property type="match status" value="1"/>
</dbReference>
<dbReference type="Gene3D" id="3.40.50.300">
    <property type="entry name" value="P-loop containing nucleotide triphosphate hydrolases"/>
    <property type="match status" value="1"/>
</dbReference>
<dbReference type="InterPro" id="IPR013563">
    <property type="entry name" value="Oligopep_ABC_C"/>
</dbReference>
<evidence type="ECO:0000313" key="10">
    <source>
        <dbReference type="Proteomes" id="UP000220840"/>
    </source>
</evidence>
<keyword evidence="3" id="KW-0813">Transport</keyword>
<dbReference type="Pfam" id="PF08352">
    <property type="entry name" value="oligo_HPY"/>
    <property type="match status" value="1"/>
</dbReference>
<keyword evidence="4" id="KW-1003">Cell membrane</keyword>
<dbReference type="Proteomes" id="UP000220840">
    <property type="component" value="Unassembled WGS sequence"/>
</dbReference>
<dbReference type="PANTHER" id="PTHR43297">
    <property type="entry name" value="OLIGOPEPTIDE TRANSPORT ATP-BINDING PROTEIN APPD"/>
    <property type="match status" value="1"/>
</dbReference>
<dbReference type="SUPFAM" id="SSF52540">
    <property type="entry name" value="P-loop containing nucleoside triphosphate hydrolases"/>
    <property type="match status" value="1"/>
</dbReference>
<reference evidence="9 10" key="1">
    <citation type="submission" date="2017-10" db="EMBL/GenBank/DDBJ databases">
        <title>Effective Description of Clostridium neonatale sp. nov. linked to necrotizing enterocolitis in neonates and a clarification of species assignable to the genus Clostridium (Prazmowski 1880) emend. Lawson and Rainey 2016.</title>
        <authorList>
            <person name="Bernard K."/>
            <person name="Burdz T."/>
            <person name="Wiebe D."/>
            <person name="Balcewich B."/>
            <person name="Alfa M."/>
            <person name="Bernier A.-M."/>
        </authorList>
    </citation>
    <scope>NUCLEOTIDE SEQUENCE [LARGE SCALE GENOMIC DNA]</scope>
    <source>
        <strain evidence="9 10">LCDC99A005</strain>
    </source>
</reference>
<feature type="domain" description="ABC transporter" evidence="8">
    <location>
        <begin position="7"/>
        <end position="257"/>
    </location>
</feature>
<dbReference type="Pfam" id="PF00005">
    <property type="entry name" value="ABC_tran"/>
    <property type="match status" value="1"/>
</dbReference>
<sequence>MEDEKLLSIYNLKTHFFTRKGVVPAVDGVNIEVPKGKIIGVVGESGCGKSMTAMSIINLIKKPGKIVDGSIELEDKKLIDLSKKELQKIRGNEIGFIFQEPMTSLNPVYTIGKQVREAILLHENVSKEEAKKRVIEIFKEVGIPEPEKRYNSYPHQLSGGLRQRVVIGMAMICKPKLLIADEPTTALDVTIEAQILKLMKKLQKENGTSILMITHNLGIVAEICDYVYVMYAGKVMEQADVFELFDNISHPYTEGLMKSMPRIDSHKDNLYSIRGMVPNLLKLPKGCLFCPRCDKAISRCFEEEPELYKVEEGHYTRCFLYEKEVVQ</sequence>
<keyword evidence="10" id="KW-1185">Reference proteome</keyword>
<evidence type="ECO:0000256" key="5">
    <source>
        <dbReference type="ARBA" id="ARBA00022741"/>
    </source>
</evidence>
<evidence type="ECO:0000256" key="3">
    <source>
        <dbReference type="ARBA" id="ARBA00022448"/>
    </source>
</evidence>